<feature type="domain" description="N-acetyltransferase" evidence="2">
    <location>
        <begin position="23"/>
        <end position="178"/>
    </location>
</feature>
<evidence type="ECO:0000256" key="1">
    <source>
        <dbReference type="SAM" id="MobiDB-lite"/>
    </source>
</evidence>
<dbReference type="PANTHER" id="PTHR43792">
    <property type="entry name" value="GNAT FAMILY, PUTATIVE (AFU_ORTHOLOGUE AFUA_3G00765)-RELATED-RELATED"/>
    <property type="match status" value="1"/>
</dbReference>
<keyword evidence="4" id="KW-1185">Reference proteome</keyword>
<evidence type="ECO:0000259" key="2">
    <source>
        <dbReference type="PROSITE" id="PS51186"/>
    </source>
</evidence>
<evidence type="ECO:0000313" key="3">
    <source>
        <dbReference type="EMBL" id="MCM4076160.1"/>
    </source>
</evidence>
<protein>
    <submittedName>
        <fullName evidence="3">GNAT family N-acetyltransferase</fullName>
    </submittedName>
</protein>
<keyword evidence="3" id="KW-0614">Plasmid</keyword>
<dbReference type="SUPFAM" id="SSF55729">
    <property type="entry name" value="Acyl-CoA N-acyltransferases (Nat)"/>
    <property type="match status" value="1"/>
</dbReference>
<name>A0ABT0XRC1_9ACTN</name>
<accession>A0ABT0XRC1</accession>
<dbReference type="InterPro" id="IPR051531">
    <property type="entry name" value="N-acetyltransferase"/>
</dbReference>
<sequence length="186" mass="20148">MEPPEMINAGELVLKRWAAEWAPAATDAVRDSLPELRQFLPWATDGYGLEESRDYIARSRAGWDDGTQYNYAIFTTVGELAGSIGLMTRMGPGVLEIGYWTSTPFAGRGYMTTAVRALSRVALTLPGIERVAIKHDEANKASGAVAVKAGFEEVAREVRDAEAEGESGTTIVRELRRPAGLSAGRD</sequence>
<reference evidence="3 4" key="1">
    <citation type="submission" date="2022-06" db="EMBL/GenBank/DDBJ databases">
        <title>Actinoplanes abujensis sp. nov., isolated from Nigerian arid soil.</title>
        <authorList>
            <person name="Ding P."/>
        </authorList>
    </citation>
    <scope>NUCLEOTIDE SEQUENCE [LARGE SCALE GENOMIC DNA]</scope>
    <source>
        <strain evidence="4">TRM88002</strain>
        <plasmid evidence="3">p1</plasmid>
    </source>
</reference>
<dbReference type="Pfam" id="PF13302">
    <property type="entry name" value="Acetyltransf_3"/>
    <property type="match status" value="1"/>
</dbReference>
<dbReference type="EMBL" id="JAMQOL010000001">
    <property type="protein sequence ID" value="MCM4076160.1"/>
    <property type="molecule type" value="Genomic_DNA"/>
</dbReference>
<dbReference type="RefSeq" id="WP_251795939.1">
    <property type="nucleotide sequence ID" value="NZ_JAMQOL010000001.1"/>
</dbReference>
<comment type="caution">
    <text evidence="3">The sequence shown here is derived from an EMBL/GenBank/DDBJ whole genome shotgun (WGS) entry which is preliminary data.</text>
</comment>
<geneLocation type="plasmid" evidence="3">
    <name>p1</name>
</geneLocation>
<organism evidence="3 4">
    <name type="scientific">Paractinoplanes hotanensis</name>
    <dbReference type="NCBI Taxonomy" id="2906497"/>
    <lineage>
        <taxon>Bacteria</taxon>
        <taxon>Bacillati</taxon>
        <taxon>Actinomycetota</taxon>
        <taxon>Actinomycetes</taxon>
        <taxon>Micromonosporales</taxon>
        <taxon>Micromonosporaceae</taxon>
        <taxon>Paractinoplanes</taxon>
    </lineage>
</organism>
<dbReference type="Gene3D" id="3.40.630.30">
    <property type="match status" value="1"/>
</dbReference>
<feature type="region of interest" description="Disordered" evidence="1">
    <location>
        <begin position="160"/>
        <end position="186"/>
    </location>
</feature>
<gene>
    <name evidence="3" type="ORF">LXN57_01120</name>
</gene>
<dbReference type="InterPro" id="IPR000182">
    <property type="entry name" value="GNAT_dom"/>
</dbReference>
<evidence type="ECO:0000313" key="4">
    <source>
        <dbReference type="Proteomes" id="UP001523216"/>
    </source>
</evidence>
<proteinExistence type="predicted"/>
<dbReference type="PROSITE" id="PS51186">
    <property type="entry name" value="GNAT"/>
    <property type="match status" value="1"/>
</dbReference>
<dbReference type="InterPro" id="IPR016181">
    <property type="entry name" value="Acyl_CoA_acyltransferase"/>
</dbReference>
<dbReference type="Proteomes" id="UP001523216">
    <property type="component" value="Unassembled WGS sequence"/>
</dbReference>